<proteinExistence type="predicted"/>
<dbReference type="HOGENOM" id="CLU_2885303_0_0_1"/>
<name>A0A0C2W4W1_AMAMK</name>
<organism evidence="1 2">
    <name type="scientific">Amanita muscaria (strain Koide BX008)</name>
    <dbReference type="NCBI Taxonomy" id="946122"/>
    <lineage>
        <taxon>Eukaryota</taxon>
        <taxon>Fungi</taxon>
        <taxon>Dikarya</taxon>
        <taxon>Basidiomycota</taxon>
        <taxon>Agaricomycotina</taxon>
        <taxon>Agaricomycetes</taxon>
        <taxon>Agaricomycetidae</taxon>
        <taxon>Agaricales</taxon>
        <taxon>Pluteineae</taxon>
        <taxon>Amanitaceae</taxon>
        <taxon>Amanita</taxon>
    </lineage>
</organism>
<evidence type="ECO:0000313" key="1">
    <source>
        <dbReference type="EMBL" id="KIL56167.1"/>
    </source>
</evidence>
<dbReference type="AlphaFoldDB" id="A0A0C2W4W1"/>
<dbReference type="InParanoid" id="A0A0C2W4W1"/>
<evidence type="ECO:0000313" key="2">
    <source>
        <dbReference type="Proteomes" id="UP000054549"/>
    </source>
</evidence>
<dbReference type="Proteomes" id="UP000054549">
    <property type="component" value="Unassembled WGS sequence"/>
</dbReference>
<gene>
    <name evidence="1" type="ORF">M378DRAFT_172927</name>
</gene>
<reference evidence="1 2" key="1">
    <citation type="submission" date="2014-04" db="EMBL/GenBank/DDBJ databases">
        <title>Evolutionary Origins and Diversification of the Mycorrhizal Mutualists.</title>
        <authorList>
            <consortium name="DOE Joint Genome Institute"/>
            <consortium name="Mycorrhizal Genomics Consortium"/>
            <person name="Kohler A."/>
            <person name="Kuo A."/>
            <person name="Nagy L.G."/>
            <person name="Floudas D."/>
            <person name="Copeland A."/>
            <person name="Barry K.W."/>
            <person name="Cichocki N."/>
            <person name="Veneault-Fourrey C."/>
            <person name="LaButti K."/>
            <person name="Lindquist E.A."/>
            <person name="Lipzen A."/>
            <person name="Lundell T."/>
            <person name="Morin E."/>
            <person name="Murat C."/>
            <person name="Riley R."/>
            <person name="Ohm R."/>
            <person name="Sun H."/>
            <person name="Tunlid A."/>
            <person name="Henrissat B."/>
            <person name="Grigoriev I.V."/>
            <person name="Hibbett D.S."/>
            <person name="Martin F."/>
        </authorList>
    </citation>
    <scope>NUCLEOTIDE SEQUENCE [LARGE SCALE GENOMIC DNA]</scope>
    <source>
        <strain evidence="1 2">Koide BX008</strain>
    </source>
</reference>
<keyword evidence="2" id="KW-1185">Reference proteome</keyword>
<protein>
    <submittedName>
        <fullName evidence="1">Uncharacterized protein</fullName>
    </submittedName>
</protein>
<dbReference type="EMBL" id="KN818441">
    <property type="protein sequence ID" value="KIL56167.1"/>
    <property type="molecule type" value="Genomic_DNA"/>
</dbReference>
<accession>A0A0C2W4W1</accession>
<sequence>MLNETLLHFRELELRGDEVEDGDIIFAINDPVVIEFRRLHEDCEHYPFYACVLIASTDIKHYL</sequence>